<sequence length="80" mass="8918">MRTTSDELDSHRRHGHTAFAGGFASEALVDSRRLRRRKFSKNRIKGKSTIQTFVVSLLKNWSDEEELAGVGVSGAGESRK</sequence>
<dbReference type="EMBL" id="JADCNL010000014">
    <property type="protein sequence ID" value="KAG0452753.1"/>
    <property type="molecule type" value="Genomic_DNA"/>
</dbReference>
<dbReference type="AlphaFoldDB" id="A0A835U8Z8"/>
<protein>
    <submittedName>
        <fullName evidence="1">Uncharacterized protein</fullName>
    </submittedName>
</protein>
<keyword evidence="2" id="KW-1185">Reference proteome</keyword>
<comment type="caution">
    <text evidence="1">The sequence shown here is derived from an EMBL/GenBank/DDBJ whole genome shotgun (WGS) entry which is preliminary data.</text>
</comment>
<organism evidence="1 2">
    <name type="scientific">Vanilla planifolia</name>
    <name type="common">Vanilla</name>
    <dbReference type="NCBI Taxonomy" id="51239"/>
    <lineage>
        <taxon>Eukaryota</taxon>
        <taxon>Viridiplantae</taxon>
        <taxon>Streptophyta</taxon>
        <taxon>Embryophyta</taxon>
        <taxon>Tracheophyta</taxon>
        <taxon>Spermatophyta</taxon>
        <taxon>Magnoliopsida</taxon>
        <taxon>Liliopsida</taxon>
        <taxon>Asparagales</taxon>
        <taxon>Orchidaceae</taxon>
        <taxon>Vanilloideae</taxon>
        <taxon>Vanilleae</taxon>
        <taxon>Vanilla</taxon>
    </lineage>
</organism>
<evidence type="ECO:0000313" key="2">
    <source>
        <dbReference type="Proteomes" id="UP000636800"/>
    </source>
</evidence>
<reference evidence="1 2" key="1">
    <citation type="journal article" date="2020" name="Nat. Food">
        <title>A phased Vanilla planifolia genome enables genetic improvement of flavour and production.</title>
        <authorList>
            <person name="Hasing T."/>
            <person name="Tang H."/>
            <person name="Brym M."/>
            <person name="Khazi F."/>
            <person name="Huang T."/>
            <person name="Chambers A.H."/>
        </authorList>
    </citation>
    <scope>NUCLEOTIDE SEQUENCE [LARGE SCALE GENOMIC DNA]</scope>
    <source>
        <tissue evidence="1">Leaf</tissue>
    </source>
</reference>
<gene>
    <name evidence="1" type="ORF">HPP92_025417</name>
</gene>
<name>A0A835U8Z8_VANPL</name>
<evidence type="ECO:0000313" key="1">
    <source>
        <dbReference type="EMBL" id="KAG0452753.1"/>
    </source>
</evidence>
<dbReference type="Proteomes" id="UP000636800">
    <property type="component" value="Unassembled WGS sequence"/>
</dbReference>
<accession>A0A835U8Z8</accession>
<proteinExistence type="predicted"/>
<dbReference type="OrthoDB" id="2423701at2759"/>